<dbReference type="GO" id="GO:0003700">
    <property type="term" value="F:DNA-binding transcription factor activity"/>
    <property type="evidence" value="ECO:0007669"/>
    <property type="project" value="InterPro"/>
</dbReference>
<organism evidence="6 7">
    <name type="scientific">Histidinibacterium aquaticum</name>
    <dbReference type="NCBI Taxonomy" id="2613962"/>
    <lineage>
        <taxon>Bacteria</taxon>
        <taxon>Pseudomonadati</taxon>
        <taxon>Pseudomonadota</taxon>
        <taxon>Alphaproteobacteria</taxon>
        <taxon>Rhodobacterales</taxon>
        <taxon>Paracoccaceae</taxon>
        <taxon>Histidinibacterium</taxon>
    </lineage>
</organism>
<dbReference type="Pfam" id="PF03466">
    <property type="entry name" value="LysR_substrate"/>
    <property type="match status" value="1"/>
</dbReference>
<dbReference type="Gene3D" id="3.40.190.10">
    <property type="entry name" value="Periplasmic binding protein-like II"/>
    <property type="match status" value="2"/>
</dbReference>
<dbReference type="InterPro" id="IPR000847">
    <property type="entry name" value="LysR_HTH_N"/>
</dbReference>
<reference evidence="6 7" key="1">
    <citation type="submission" date="2019-09" db="EMBL/GenBank/DDBJ databases">
        <authorList>
            <person name="Park J.-S."/>
            <person name="Choi H.-J."/>
        </authorList>
    </citation>
    <scope>NUCLEOTIDE SEQUENCE [LARGE SCALE GENOMIC DNA]</scope>
    <source>
        <strain evidence="6 7">176SS1-4</strain>
    </source>
</reference>
<name>A0A5J5GDM2_9RHOB</name>
<dbReference type="AlphaFoldDB" id="A0A5J5GDM2"/>
<evidence type="ECO:0000256" key="2">
    <source>
        <dbReference type="ARBA" id="ARBA00023015"/>
    </source>
</evidence>
<dbReference type="RefSeq" id="WP_150446460.1">
    <property type="nucleotide sequence ID" value="NZ_VYQE01000006.1"/>
</dbReference>
<dbReference type="PANTHER" id="PTHR30419">
    <property type="entry name" value="HTH-TYPE TRANSCRIPTIONAL REGULATOR YBHD"/>
    <property type="match status" value="1"/>
</dbReference>
<dbReference type="GO" id="GO:0003677">
    <property type="term" value="F:DNA binding"/>
    <property type="evidence" value="ECO:0007669"/>
    <property type="project" value="UniProtKB-KW"/>
</dbReference>
<sequence>MKFEEKHLAQLAAVVETGSVTNAAVRLGLSQPAISRTMSALEKRVGEPLFKPGRRPLEPTLIGSQLAQHGQVILEAARKASETVAGFRAGSRGTVRIAGVPFFMDAFISRMIGEFQTIEPEIRVEQSYGNLEDLEKGIASNQLDLAICPLGLVEAARGFQFTPILAARNVVACRSSHPLLRRTKLGTNDLVDYPWIAPLPGSPLLADLHALLLTIGLPEIGIRYSGGSLLSVFNYLEETDALTILPHSVVFAHRKDRRITVLPVEIPQPPRSLGILRSAAESRPPSADKLANHIFRQFDALRTLIERHQTSLVWGPKLGPQ</sequence>
<dbReference type="PROSITE" id="PS50931">
    <property type="entry name" value="HTH_LYSR"/>
    <property type="match status" value="1"/>
</dbReference>
<dbReference type="Pfam" id="PF00126">
    <property type="entry name" value="HTH_1"/>
    <property type="match status" value="1"/>
</dbReference>
<proteinExistence type="inferred from homology"/>
<keyword evidence="3" id="KW-0238">DNA-binding</keyword>
<dbReference type="EMBL" id="VYQE01000006">
    <property type="protein sequence ID" value="KAA9005554.1"/>
    <property type="molecule type" value="Genomic_DNA"/>
</dbReference>
<dbReference type="InterPro" id="IPR036390">
    <property type="entry name" value="WH_DNA-bd_sf"/>
</dbReference>
<dbReference type="SUPFAM" id="SSF46785">
    <property type="entry name" value="Winged helix' DNA-binding domain"/>
    <property type="match status" value="1"/>
</dbReference>
<protein>
    <submittedName>
        <fullName evidence="6">LysR family transcriptional regulator</fullName>
    </submittedName>
</protein>
<dbReference type="InterPro" id="IPR005119">
    <property type="entry name" value="LysR_subst-bd"/>
</dbReference>
<keyword evidence="4" id="KW-0804">Transcription</keyword>
<dbReference type="PRINTS" id="PR00039">
    <property type="entry name" value="HTHLYSR"/>
</dbReference>
<evidence type="ECO:0000313" key="6">
    <source>
        <dbReference type="EMBL" id="KAA9005554.1"/>
    </source>
</evidence>
<evidence type="ECO:0000256" key="1">
    <source>
        <dbReference type="ARBA" id="ARBA00009437"/>
    </source>
</evidence>
<dbReference type="SUPFAM" id="SSF53850">
    <property type="entry name" value="Periplasmic binding protein-like II"/>
    <property type="match status" value="1"/>
</dbReference>
<dbReference type="InterPro" id="IPR050950">
    <property type="entry name" value="HTH-type_LysR_regulators"/>
</dbReference>
<gene>
    <name evidence="6" type="ORF">F3S47_16760</name>
</gene>
<dbReference type="GO" id="GO:0005829">
    <property type="term" value="C:cytosol"/>
    <property type="evidence" value="ECO:0007669"/>
    <property type="project" value="TreeGrafter"/>
</dbReference>
<dbReference type="InterPro" id="IPR036388">
    <property type="entry name" value="WH-like_DNA-bd_sf"/>
</dbReference>
<evidence type="ECO:0000313" key="7">
    <source>
        <dbReference type="Proteomes" id="UP000326554"/>
    </source>
</evidence>
<dbReference type="PANTHER" id="PTHR30419:SF8">
    <property type="entry name" value="NITROGEN ASSIMILATION TRANSCRIPTIONAL ACTIVATOR-RELATED"/>
    <property type="match status" value="1"/>
</dbReference>
<accession>A0A5J5GDM2</accession>
<comment type="caution">
    <text evidence="6">The sequence shown here is derived from an EMBL/GenBank/DDBJ whole genome shotgun (WGS) entry which is preliminary data.</text>
</comment>
<evidence type="ECO:0000256" key="3">
    <source>
        <dbReference type="ARBA" id="ARBA00023125"/>
    </source>
</evidence>
<keyword evidence="2" id="KW-0805">Transcription regulation</keyword>
<dbReference type="Gene3D" id="1.10.10.10">
    <property type="entry name" value="Winged helix-like DNA-binding domain superfamily/Winged helix DNA-binding domain"/>
    <property type="match status" value="1"/>
</dbReference>
<feature type="domain" description="HTH lysR-type" evidence="5">
    <location>
        <begin position="1"/>
        <end position="60"/>
    </location>
</feature>
<comment type="similarity">
    <text evidence="1">Belongs to the LysR transcriptional regulatory family.</text>
</comment>
<keyword evidence="7" id="KW-1185">Reference proteome</keyword>
<evidence type="ECO:0000256" key="4">
    <source>
        <dbReference type="ARBA" id="ARBA00023163"/>
    </source>
</evidence>
<evidence type="ECO:0000259" key="5">
    <source>
        <dbReference type="PROSITE" id="PS50931"/>
    </source>
</evidence>
<dbReference type="Proteomes" id="UP000326554">
    <property type="component" value="Unassembled WGS sequence"/>
</dbReference>